<dbReference type="PROSITE" id="PS51318">
    <property type="entry name" value="TAT"/>
    <property type="match status" value="1"/>
</dbReference>
<comment type="caution">
    <text evidence="1">The sequence shown here is derived from an EMBL/GenBank/DDBJ whole genome shotgun (WGS) entry which is preliminary data.</text>
</comment>
<reference evidence="1" key="1">
    <citation type="submission" date="2022-03" db="EMBL/GenBank/DDBJ databases">
        <title>Bacterial whole genome sequence for Hymenobacter sp. DH14.</title>
        <authorList>
            <person name="Le V."/>
        </authorList>
    </citation>
    <scope>NUCLEOTIDE SEQUENCE</scope>
    <source>
        <strain evidence="1">DH14</strain>
    </source>
</reference>
<organism evidence="1 2">
    <name type="scientific">Hymenobacter cyanobacteriorum</name>
    <dbReference type="NCBI Taxonomy" id="2926463"/>
    <lineage>
        <taxon>Bacteria</taxon>
        <taxon>Pseudomonadati</taxon>
        <taxon>Bacteroidota</taxon>
        <taxon>Cytophagia</taxon>
        <taxon>Cytophagales</taxon>
        <taxon>Hymenobacteraceae</taxon>
        <taxon>Hymenobacter</taxon>
    </lineage>
</organism>
<dbReference type="EMBL" id="JALBGC010000008">
    <property type="protein sequence ID" value="MCI1190196.1"/>
    <property type="molecule type" value="Genomic_DNA"/>
</dbReference>
<accession>A0A9X1VQE3</accession>
<evidence type="ECO:0000313" key="1">
    <source>
        <dbReference type="EMBL" id="MCI1190196.1"/>
    </source>
</evidence>
<dbReference type="Proteomes" id="UP001139193">
    <property type="component" value="Unassembled WGS sequence"/>
</dbReference>
<proteinExistence type="predicted"/>
<protein>
    <submittedName>
        <fullName evidence="1">Ferritin-like domain-containing protein</fullName>
    </submittedName>
</protein>
<keyword evidence="2" id="KW-1185">Reference proteome</keyword>
<dbReference type="Pfam" id="PF13668">
    <property type="entry name" value="Ferritin_2"/>
    <property type="match status" value="1"/>
</dbReference>
<evidence type="ECO:0000313" key="2">
    <source>
        <dbReference type="Proteomes" id="UP001139193"/>
    </source>
</evidence>
<dbReference type="RefSeq" id="WP_241938404.1">
    <property type="nucleotide sequence ID" value="NZ_JALBGC010000008.1"/>
</dbReference>
<gene>
    <name evidence="1" type="ORF">MON38_22445</name>
</gene>
<dbReference type="AlphaFoldDB" id="A0A9X1VQE3"/>
<dbReference type="InterPro" id="IPR006311">
    <property type="entry name" value="TAT_signal"/>
</dbReference>
<name>A0A9X1VQE3_9BACT</name>
<sequence>MSEHSFSSAWRAQPLGRRNFLRVSAASAATVALVATTGCSTETPEPVEADPHQIALPSADKGLFYYGYLLALALSTTYDKILASPPTDLTTAERTVIANMRDHQLVYRELYHYYIDPTIGGALFPTDFAFNTATFTLTTRLGVLAAVQQLADLAAAAYPVLLPLFTSASAYPRALLLKTVSVQARHAATIRDLRTPGSFADSTAVEPSTGLLRTKTPAEVNAALAPYFAPYVISVANLAVPV</sequence>